<dbReference type="InterPro" id="IPR006176">
    <property type="entry name" value="3-OHacyl-CoA_DH_NAD-bd"/>
</dbReference>
<dbReference type="InterPro" id="IPR000033">
    <property type="entry name" value="LDLR_classB_rpt"/>
</dbReference>
<dbReference type="SUPFAM" id="SSF48179">
    <property type="entry name" value="6-phosphogluconate dehydrogenase C-terminal domain-like"/>
    <property type="match status" value="1"/>
</dbReference>
<name>A0AAE0J670_9PEZI</name>
<feature type="domain" description="3-hydroxyacyl-CoA dehydrogenase C-terminal" evidence="3">
    <location>
        <begin position="196"/>
        <end position="288"/>
    </location>
</feature>
<comment type="caution">
    <text evidence="5">The sequence shown here is derived from an EMBL/GenBank/DDBJ whole genome shotgun (WGS) entry which is preliminary data.</text>
</comment>
<organism evidence="5 6">
    <name type="scientific">Cercophora scortea</name>
    <dbReference type="NCBI Taxonomy" id="314031"/>
    <lineage>
        <taxon>Eukaryota</taxon>
        <taxon>Fungi</taxon>
        <taxon>Dikarya</taxon>
        <taxon>Ascomycota</taxon>
        <taxon>Pezizomycotina</taxon>
        <taxon>Sordariomycetes</taxon>
        <taxon>Sordariomycetidae</taxon>
        <taxon>Sordariales</taxon>
        <taxon>Lasiosphaeriaceae</taxon>
        <taxon>Cercophora</taxon>
    </lineage>
</organism>
<keyword evidence="6" id="KW-1185">Reference proteome</keyword>
<feature type="region of interest" description="Disordered" evidence="2">
    <location>
        <begin position="287"/>
        <end position="325"/>
    </location>
</feature>
<dbReference type="GO" id="GO:0016616">
    <property type="term" value="F:oxidoreductase activity, acting on the CH-OH group of donors, NAD or NADP as acceptor"/>
    <property type="evidence" value="ECO:0007669"/>
    <property type="project" value="InterPro"/>
</dbReference>
<dbReference type="SUPFAM" id="SSF51735">
    <property type="entry name" value="NAD(P)-binding Rossmann-fold domains"/>
    <property type="match status" value="1"/>
</dbReference>
<dbReference type="SUPFAM" id="SSF63825">
    <property type="entry name" value="YWTD domain"/>
    <property type="match status" value="1"/>
</dbReference>
<dbReference type="InterPro" id="IPR008927">
    <property type="entry name" value="6-PGluconate_DH-like_C_sf"/>
</dbReference>
<dbReference type="EMBL" id="JAUEPO010000001">
    <property type="protein sequence ID" value="KAK3337658.1"/>
    <property type="molecule type" value="Genomic_DNA"/>
</dbReference>
<evidence type="ECO:0000313" key="5">
    <source>
        <dbReference type="EMBL" id="KAK3337658.1"/>
    </source>
</evidence>
<feature type="domain" description="3-hydroxyacyl-CoA dehydrogenase NAD binding" evidence="4">
    <location>
        <begin position="14"/>
        <end position="190"/>
    </location>
</feature>
<evidence type="ECO:0000313" key="6">
    <source>
        <dbReference type="Proteomes" id="UP001286456"/>
    </source>
</evidence>
<sequence>MSSWQPPTIGSRPVALLGAGVLGRRIACTFVAGGYNVHIRDPSAEARRDALQYIEGHKQEYANNISSTAATNTQLGSYSASEDIESAVKDAWLVIEAVPEKLQLKIDTMAELDRKAPADCVFGSNSSSFKSSLMLDKVSPARRRLICNVHYTMPPAIRTVELMTDGETEPGVFPFLTEVLENCGMLPATARKESTGFIFNRLWAAVKRETLMILAEGVSDASEIDKLWQHMFQAKVTPCRLMDQIGLDTVAFIEDNYIQERHLDGSLTVDWLRANYLTQGKLGKKTSDAGGLYPPTTEQSAWEEDKSTGTPSPNGTPTPNGTQPPLFFLDVGLGGNLTDLSKVCTNGKILRRDPSGATTTLILNQPAPDGIAVSASTNRLFWTNMGQHPSARDGSLMSAALDGSDIQTLLTPGQIHTPKQLVLVPSPHPKLYFCDREGMSVHRCDVDGSHHEILVQRSGSVGDQTQWCVGIAVDPVAEKIYWTQKGHSKSSQGRIFRAGIEVPQGETATNRSDIETLFEGLPEPIDLEIESGSEMLYWTDRGEHPRGSSLNKAYVGGGGGHGEKGMRIVARHFHEPIGLQLDVQRQRAYVTDLGGSVYEVDLESGGKTVLCVDDGCYTGIAALWA</sequence>
<dbReference type="InterPro" id="IPR036291">
    <property type="entry name" value="NAD(P)-bd_dom_sf"/>
</dbReference>
<protein>
    <submittedName>
        <fullName evidence="5">Uncharacterized protein</fullName>
    </submittedName>
</protein>
<evidence type="ECO:0000259" key="3">
    <source>
        <dbReference type="Pfam" id="PF00725"/>
    </source>
</evidence>
<dbReference type="Pfam" id="PF02737">
    <property type="entry name" value="3HCDH_N"/>
    <property type="match status" value="1"/>
</dbReference>
<gene>
    <name evidence="5" type="ORF">B0T19DRAFT_455545</name>
</gene>
<dbReference type="Proteomes" id="UP001286456">
    <property type="component" value="Unassembled WGS sequence"/>
</dbReference>
<reference evidence="5" key="1">
    <citation type="journal article" date="2023" name="Mol. Phylogenet. Evol.">
        <title>Genome-scale phylogeny and comparative genomics of the fungal order Sordariales.</title>
        <authorList>
            <person name="Hensen N."/>
            <person name="Bonometti L."/>
            <person name="Westerberg I."/>
            <person name="Brannstrom I.O."/>
            <person name="Guillou S."/>
            <person name="Cros-Aarteil S."/>
            <person name="Calhoun S."/>
            <person name="Haridas S."/>
            <person name="Kuo A."/>
            <person name="Mondo S."/>
            <person name="Pangilinan J."/>
            <person name="Riley R."/>
            <person name="LaButti K."/>
            <person name="Andreopoulos B."/>
            <person name="Lipzen A."/>
            <person name="Chen C."/>
            <person name="Yan M."/>
            <person name="Daum C."/>
            <person name="Ng V."/>
            <person name="Clum A."/>
            <person name="Steindorff A."/>
            <person name="Ohm R.A."/>
            <person name="Martin F."/>
            <person name="Silar P."/>
            <person name="Natvig D.O."/>
            <person name="Lalanne C."/>
            <person name="Gautier V."/>
            <person name="Ament-Velasquez S.L."/>
            <person name="Kruys A."/>
            <person name="Hutchinson M.I."/>
            <person name="Powell A.J."/>
            <person name="Barry K."/>
            <person name="Miller A.N."/>
            <person name="Grigoriev I.V."/>
            <person name="Debuchy R."/>
            <person name="Gladieux P."/>
            <person name="Hiltunen Thoren M."/>
            <person name="Johannesson H."/>
        </authorList>
    </citation>
    <scope>NUCLEOTIDE SEQUENCE</scope>
    <source>
        <strain evidence="5">SMH4131-1</strain>
    </source>
</reference>
<dbReference type="Pfam" id="PF00725">
    <property type="entry name" value="3HCDH"/>
    <property type="match status" value="1"/>
</dbReference>
<dbReference type="PANTHER" id="PTHR48075:SF3">
    <property type="entry name" value="3-HYDROXYACYL-COA DEHYDROGENASE"/>
    <property type="match status" value="1"/>
</dbReference>
<dbReference type="InterPro" id="IPR011042">
    <property type="entry name" value="6-blade_b-propeller_TolB-like"/>
</dbReference>
<reference evidence="5" key="2">
    <citation type="submission" date="2023-06" db="EMBL/GenBank/DDBJ databases">
        <authorList>
            <consortium name="Lawrence Berkeley National Laboratory"/>
            <person name="Haridas S."/>
            <person name="Hensen N."/>
            <person name="Bonometti L."/>
            <person name="Westerberg I."/>
            <person name="Brannstrom I.O."/>
            <person name="Guillou S."/>
            <person name="Cros-Aarteil S."/>
            <person name="Calhoun S."/>
            <person name="Kuo A."/>
            <person name="Mondo S."/>
            <person name="Pangilinan J."/>
            <person name="Riley R."/>
            <person name="Labutti K."/>
            <person name="Andreopoulos B."/>
            <person name="Lipzen A."/>
            <person name="Chen C."/>
            <person name="Yanf M."/>
            <person name="Daum C."/>
            <person name="Ng V."/>
            <person name="Clum A."/>
            <person name="Steindorff A."/>
            <person name="Ohm R."/>
            <person name="Martin F."/>
            <person name="Silar P."/>
            <person name="Natvig D."/>
            <person name="Lalanne C."/>
            <person name="Gautier V."/>
            <person name="Ament-Velasquez S.L."/>
            <person name="Kruys A."/>
            <person name="Hutchinson M.I."/>
            <person name="Powell A.J."/>
            <person name="Barry K."/>
            <person name="Miller A.N."/>
            <person name="Grigoriev I.V."/>
            <person name="Debuchy R."/>
            <person name="Gladieux P."/>
            <person name="Thoren M.H."/>
            <person name="Johannesson H."/>
        </authorList>
    </citation>
    <scope>NUCLEOTIDE SEQUENCE</scope>
    <source>
        <strain evidence="5">SMH4131-1</strain>
    </source>
</reference>
<dbReference type="Gene3D" id="3.40.50.720">
    <property type="entry name" value="NAD(P)-binding Rossmann-like Domain"/>
    <property type="match status" value="1"/>
</dbReference>
<evidence type="ECO:0000259" key="4">
    <source>
        <dbReference type="Pfam" id="PF02737"/>
    </source>
</evidence>
<feature type="compositionally biased region" description="Low complexity" evidence="2">
    <location>
        <begin position="308"/>
        <end position="325"/>
    </location>
</feature>
<dbReference type="GO" id="GO:0006631">
    <property type="term" value="P:fatty acid metabolic process"/>
    <property type="evidence" value="ECO:0007669"/>
    <property type="project" value="InterPro"/>
</dbReference>
<dbReference type="InterPro" id="IPR013328">
    <property type="entry name" value="6PGD_dom2"/>
</dbReference>
<dbReference type="GO" id="GO:0070403">
    <property type="term" value="F:NAD+ binding"/>
    <property type="evidence" value="ECO:0007669"/>
    <property type="project" value="InterPro"/>
</dbReference>
<dbReference type="AlphaFoldDB" id="A0AAE0J670"/>
<dbReference type="Gene3D" id="2.120.10.30">
    <property type="entry name" value="TolB, C-terminal domain"/>
    <property type="match status" value="2"/>
</dbReference>
<evidence type="ECO:0000256" key="1">
    <source>
        <dbReference type="ARBA" id="ARBA00023002"/>
    </source>
</evidence>
<dbReference type="InterPro" id="IPR006108">
    <property type="entry name" value="3HC_DH_C"/>
</dbReference>
<dbReference type="PANTHER" id="PTHR48075">
    <property type="entry name" value="3-HYDROXYACYL-COA DEHYDROGENASE FAMILY PROTEIN"/>
    <property type="match status" value="1"/>
</dbReference>
<accession>A0AAE0J670</accession>
<dbReference type="SMART" id="SM00135">
    <property type="entry name" value="LY"/>
    <property type="match status" value="4"/>
</dbReference>
<keyword evidence="1" id="KW-0560">Oxidoreductase</keyword>
<proteinExistence type="predicted"/>
<evidence type="ECO:0000256" key="2">
    <source>
        <dbReference type="SAM" id="MobiDB-lite"/>
    </source>
</evidence>
<dbReference type="Gene3D" id="1.10.1040.10">
    <property type="entry name" value="N-(1-d-carboxylethyl)-l-norvaline Dehydrogenase, domain 2"/>
    <property type="match status" value="1"/>
</dbReference>